<keyword evidence="2" id="KW-0067">ATP-binding</keyword>
<protein>
    <submittedName>
        <fullName evidence="6">Serine/threonine protein kinase</fullName>
    </submittedName>
</protein>
<keyword evidence="4" id="KW-0812">Transmembrane</keyword>
<dbReference type="PANTHER" id="PTHR24363">
    <property type="entry name" value="SERINE/THREONINE PROTEIN KINASE"/>
    <property type="match status" value="1"/>
</dbReference>
<feature type="transmembrane region" description="Helical" evidence="4">
    <location>
        <begin position="333"/>
        <end position="354"/>
    </location>
</feature>
<feature type="domain" description="Protein kinase" evidence="5">
    <location>
        <begin position="13"/>
        <end position="263"/>
    </location>
</feature>
<keyword evidence="1" id="KW-0547">Nucleotide-binding</keyword>
<dbReference type="InterPro" id="IPR011009">
    <property type="entry name" value="Kinase-like_dom_sf"/>
</dbReference>
<name>A0ABD4T0S4_9CYAN</name>
<dbReference type="GO" id="GO:0004674">
    <property type="term" value="F:protein serine/threonine kinase activity"/>
    <property type="evidence" value="ECO:0007669"/>
    <property type="project" value="UniProtKB-KW"/>
</dbReference>
<evidence type="ECO:0000256" key="1">
    <source>
        <dbReference type="ARBA" id="ARBA00022741"/>
    </source>
</evidence>
<reference evidence="6 7" key="1">
    <citation type="journal article" date="2015" name="Genome Announc.">
        <title>Draft Genome Sequence of Filamentous Marine Cyanobacterium Lyngbya confervoides Strain BDU141951.</title>
        <authorList>
            <person name="Chandrababunaidu M.M."/>
            <person name="Sen D."/>
            <person name="Tripathy S."/>
        </authorList>
    </citation>
    <scope>NUCLEOTIDE SEQUENCE [LARGE SCALE GENOMIC DNA]</scope>
    <source>
        <strain evidence="6 7">BDU141951</strain>
    </source>
</reference>
<keyword evidence="6" id="KW-0418">Kinase</keyword>
<dbReference type="PROSITE" id="PS50011">
    <property type="entry name" value="PROTEIN_KINASE_DOM"/>
    <property type="match status" value="1"/>
</dbReference>
<feature type="region of interest" description="Disordered" evidence="3">
    <location>
        <begin position="277"/>
        <end position="300"/>
    </location>
</feature>
<keyword evidence="4" id="KW-0472">Membrane</keyword>
<dbReference type="InterPro" id="IPR000719">
    <property type="entry name" value="Prot_kinase_dom"/>
</dbReference>
<dbReference type="Pfam" id="PF00069">
    <property type="entry name" value="Pkinase"/>
    <property type="match status" value="1"/>
</dbReference>
<keyword evidence="7" id="KW-1185">Reference proteome</keyword>
<dbReference type="EMBL" id="JTHE03000037">
    <property type="protein sequence ID" value="MCM1982307.1"/>
    <property type="molecule type" value="Genomic_DNA"/>
</dbReference>
<keyword evidence="4" id="KW-1133">Transmembrane helix</keyword>
<sequence length="476" mass="52442">MTWTAGQQIHHRYELRRRLGDRPGHQVWLATDQQQQRAVVIKILAFAGQIQWDDVKLFEREIDILKQLNHPQIPAFLDTFTLEAPVFQWCLVEGYIHAPSLQAFLNRHKQFADHQIWEIAIQILQILEIIHASSPPILHRDIKPSNILIDAQKKVYLIDFGSAQRGRQGGSGDPPTQVGSYGYTPLEQFSGQSCPASDLYGLGTTLIHLLSGQPPTAWMGADFRIQVPAALPLSAPLLRWLRGMTAIQVSDRYPTAHQAHMALQQALSNSVPASSSSWSAAPDASTLSSPGSPRSANADLDRQPELQIIATDLDLKVEVPSRWSAQSVSRHDLGLLTLLALLPVVGLPLSLIGLQAGPGAGILGSLGLNLLVLLGSCVPGLLLGNSMVQNLIRTSLRGTLEGLGVEWHLGPWLIRRWQWPWSTIKAVQAVPQTRHRVQLMAIDVNLQSTPLAPTLSAKDGDSICQAIEQWRLRQGR</sequence>
<dbReference type="SUPFAM" id="SSF56112">
    <property type="entry name" value="Protein kinase-like (PK-like)"/>
    <property type="match status" value="1"/>
</dbReference>
<comment type="caution">
    <text evidence="6">The sequence shown here is derived from an EMBL/GenBank/DDBJ whole genome shotgun (WGS) entry which is preliminary data.</text>
</comment>
<evidence type="ECO:0000313" key="6">
    <source>
        <dbReference type="EMBL" id="MCM1982307.1"/>
    </source>
</evidence>
<dbReference type="PROSITE" id="PS00108">
    <property type="entry name" value="PROTEIN_KINASE_ST"/>
    <property type="match status" value="1"/>
</dbReference>
<gene>
    <name evidence="6" type="ORF">QQ91_0005630</name>
</gene>
<feature type="compositionally biased region" description="Polar residues" evidence="3">
    <location>
        <begin position="286"/>
        <end position="295"/>
    </location>
</feature>
<dbReference type="Gene3D" id="1.10.510.10">
    <property type="entry name" value="Transferase(Phosphotransferase) domain 1"/>
    <property type="match status" value="1"/>
</dbReference>
<dbReference type="CDD" id="cd14014">
    <property type="entry name" value="STKc_PknB_like"/>
    <property type="match status" value="1"/>
</dbReference>
<keyword evidence="6" id="KW-0808">Transferase</keyword>
<keyword evidence="6" id="KW-0723">Serine/threonine-protein kinase</keyword>
<evidence type="ECO:0000256" key="3">
    <source>
        <dbReference type="SAM" id="MobiDB-lite"/>
    </source>
</evidence>
<dbReference type="RefSeq" id="WP_166280928.1">
    <property type="nucleotide sequence ID" value="NZ_JTHE03000037.1"/>
</dbReference>
<dbReference type="Proteomes" id="UP000031561">
    <property type="component" value="Unassembled WGS sequence"/>
</dbReference>
<dbReference type="AlphaFoldDB" id="A0ABD4T0S4"/>
<evidence type="ECO:0000256" key="2">
    <source>
        <dbReference type="ARBA" id="ARBA00022840"/>
    </source>
</evidence>
<accession>A0ABD4T0S4</accession>
<dbReference type="GO" id="GO:0005524">
    <property type="term" value="F:ATP binding"/>
    <property type="evidence" value="ECO:0007669"/>
    <property type="project" value="UniProtKB-KW"/>
</dbReference>
<dbReference type="InterPro" id="IPR008271">
    <property type="entry name" value="Ser/Thr_kinase_AS"/>
</dbReference>
<organism evidence="6 7">
    <name type="scientific">Lyngbya confervoides BDU141951</name>
    <dbReference type="NCBI Taxonomy" id="1574623"/>
    <lineage>
        <taxon>Bacteria</taxon>
        <taxon>Bacillati</taxon>
        <taxon>Cyanobacteriota</taxon>
        <taxon>Cyanophyceae</taxon>
        <taxon>Oscillatoriophycideae</taxon>
        <taxon>Oscillatoriales</taxon>
        <taxon>Microcoleaceae</taxon>
        <taxon>Lyngbya</taxon>
    </lineage>
</organism>
<evidence type="ECO:0000259" key="5">
    <source>
        <dbReference type="PROSITE" id="PS50011"/>
    </source>
</evidence>
<feature type="transmembrane region" description="Helical" evidence="4">
    <location>
        <begin position="360"/>
        <end position="383"/>
    </location>
</feature>
<dbReference type="SMART" id="SM00220">
    <property type="entry name" value="S_TKc"/>
    <property type="match status" value="1"/>
</dbReference>
<evidence type="ECO:0000256" key="4">
    <source>
        <dbReference type="SAM" id="Phobius"/>
    </source>
</evidence>
<proteinExistence type="predicted"/>
<dbReference type="PANTHER" id="PTHR24363:SF7">
    <property type="entry name" value="SERINE_THREONINE-PROTEIN KINASE-LIKE PROTEIN E"/>
    <property type="match status" value="1"/>
</dbReference>
<evidence type="ECO:0000313" key="7">
    <source>
        <dbReference type="Proteomes" id="UP000031561"/>
    </source>
</evidence>